<keyword evidence="3 6" id="KW-0719">Serine esterase</keyword>
<sequence length="399" mass="43618">MSDLQRNLMKGKLPHLDEEESHQPESAGVKGLQGLGPIAGIKPASGELNLPADHQFKIPLRPPKQKSYTPTDWSTYWTHTATAALSTPSSLYKIYYTPPTDSTNTWFVFHHGAGSSALTFSLSAKLLHDAIPHVGVAAYDARGHGHTAATGDDSDLSLATLARDFISAVAYLADLSDEEKQAEVVFVGHSLGGAVVTEAALKLDEDKQSWPSPRPRPLISGVVVVDVVEGSALEGLAHMRAYLGTRPSSFRTVEDAIRWHVKSHTVRSAESACVSVPPLVRTQDGSGKLVWRTELGSTERYWQEWFADLSSKFLRARAGRLLVLAGTDRLDKPLTIGQMQGKYQLEVLPEVGHFVQEDAPQRFAGLLEGFWGRNRRGAALERAAGQLGERRDGDHEVLY</sequence>
<evidence type="ECO:0000256" key="6">
    <source>
        <dbReference type="PIRNR" id="PIRNR022950"/>
    </source>
</evidence>
<accession>A0ABR1EXT5</accession>
<evidence type="ECO:0000259" key="8">
    <source>
        <dbReference type="Pfam" id="PF12697"/>
    </source>
</evidence>
<dbReference type="Pfam" id="PF12697">
    <property type="entry name" value="Abhydrolase_6"/>
    <property type="match status" value="1"/>
</dbReference>
<comment type="function">
    <text evidence="6">Demethylates proteins that have been reversibly carboxymethylated.</text>
</comment>
<evidence type="ECO:0000313" key="10">
    <source>
        <dbReference type="Proteomes" id="UP001498771"/>
    </source>
</evidence>
<evidence type="ECO:0000256" key="2">
    <source>
        <dbReference type="ARBA" id="ARBA00020672"/>
    </source>
</evidence>
<dbReference type="PANTHER" id="PTHR14189">
    <property type="entry name" value="PROTEIN PHOSPHATASE METHYLESTERASE-1 RELATED"/>
    <property type="match status" value="1"/>
</dbReference>
<evidence type="ECO:0000256" key="1">
    <source>
        <dbReference type="ARBA" id="ARBA00008645"/>
    </source>
</evidence>
<protein>
    <recommendedName>
        <fullName evidence="2 6">Protein phosphatase methylesterase 1</fullName>
        <shortName evidence="6">PME-1</shortName>
        <ecNumber evidence="6">3.1.1.-</ecNumber>
    </recommendedName>
</protein>
<reference evidence="9 10" key="1">
    <citation type="submission" date="2024-03" db="EMBL/GenBank/DDBJ databases">
        <title>Genome-scale model development and genomic sequencing of the oleaginous clade Lipomyces.</title>
        <authorList>
            <consortium name="Lawrence Berkeley National Laboratory"/>
            <person name="Czajka J.J."/>
            <person name="Han Y."/>
            <person name="Kim J."/>
            <person name="Mondo S.J."/>
            <person name="Hofstad B.A."/>
            <person name="Robles A."/>
            <person name="Haridas S."/>
            <person name="Riley R."/>
            <person name="LaButti K."/>
            <person name="Pangilinan J."/>
            <person name="Andreopoulos W."/>
            <person name="Lipzen A."/>
            <person name="Yan J."/>
            <person name="Wang M."/>
            <person name="Ng V."/>
            <person name="Grigoriev I.V."/>
            <person name="Spatafora J.W."/>
            <person name="Magnuson J.K."/>
            <person name="Baker S.E."/>
            <person name="Pomraning K.R."/>
        </authorList>
    </citation>
    <scope>NUCLEOTIDE SEQUENCE [LARGE SCALE GENOMIC DNA]</scope>
    <source>
        <strain evidence="9 10">Phaff 52-87</strain>
    </source>
</reference>
<evidence type="ECO:0000256" key="4">
    <source>
        <dbReference type="ARBA" id="ARBA00022801"/>
    </source>
</evidence>
<gene>
    <name evidence="9" type="ORF">BZA70DRAFT_300441</name>
</gene>
<comment type="caution">
    <text evidence="9">The sequence shown here is derived from an EMBL/GenBank/DDBJ whole genome shotgun (WGS) entry which is preliminary data.</text>
</comment>
<dbReference type="PIRSF" id="PIRSF022950">
    <property type="entry name" value="PPase_methylesterase_euk"/>
    <property type="match status" value="1"/>
</dbReference>
<organism evidence="9 10">
    <name type="scientific">Myxozyma melibiosi</name>
    <dbReference type="NCBI Taxonomy" id="54550"/>
    <lineage>
        <taxon>Eukaryota</taxon>
        <taxon>Fungi</taxon>
        <taxon>Dikarya</taxon>
        <taxon>Ascomycota</taxon>
        <taxon>Saccharomycotina</taxon>
        <taxon>Lipomycetes</taxon>
        <taxon>Lipomycetales</taxon>
        <taxon>Lipomycetaceae</taxon>
        <taxon>Myxozyma</taxon>
    </lineage>
</organism>
<dbReference type="InterPro" id="IPR016812">
    <property type="entry name" value="PPase_methylesterase_euk"/>
</dbReference>
<dbReference type="EC" id="3.1.1.-" evidence="6"/>
<proteinExistence type="inferred from homology"/>
<keyword evidence="4 6" id="KW-0378">Hydrolase</keyword>
<dbReference type="EMBL" id="JBBJBU010000018">
    <property type="protein sequence ID" value="KAK7202420.1"/>
    <property type="molecule type" value="Genomic_DNA"/>
</dbReference>
<dbReference type="Proteomes" id="UP001498771">
    <property type="component" value="Unassembled WGS sequence"/>
</dbReference>
<keyword evidence="10" id="KW-1185">Reference proteome</keyword>
<feature type="region of interest" description="Disordered" evidence="7">
    <location>
        <begin position="1"/>
        <end position="34"/>
    </location>
</feature>
<dbReference type="RefSeq" id="XP_064765453.1">
    <property type="nucleotide sequence ID" value="XM_064914706.1"/>
</dbReference>
<feature type="domain" description="AB hydrolase-1" evidence="8">
    <location>
        <begin position="107"/>
        <end position="364"/>
    </location>
</feature>
<dbReference type="GeneID" id="90040218"/>
<dbReference type="SUPFAM" id="SSF53474">
    <property type="entry name" value="alpha/beta-Hydrolases"/>
    <property type="match status" value="1"/>
</dbReference>
<dbReference type="InterPro" id="IPR029058">
    <property type="entry name" value="AB_hydrolase_fold"/>
</dbReference>
<dbReference type="GO" id="GO:0016787">
    <property type="term" value="F:hydrolase activity"/>
    <property type="evidence" value="ECO:0007669"/>
    <property type="project" value="UniProtKB-KW"/>
</dbReference>
<comment type="catalytic activity">
    <reaction evidence="5">
        <text>[phosphatase 2A protein]-C-terminal L-leucine methyl ester + H2O = [phosphatase 2A protein]-C-terminal L-leucine + methanol + H(+)</text>
        <dbReference type="Rhea" id="RHEA:48548"/>
        <dbReference type="Rhea" id="RHEA-COMP:12134"/>
        <dbReference type="Rhea" id="RHEA-COMP:12135"/>
        <dbReference type="ChEBI" id="CHEBI:15377"/>
        <dbReference type="ChEBI" id="CHEBI:15378"/>
        <dbReference type="ChEBI" id="CHEBI:17790"/>
        <dbReference type="ChEBI" id="CHEBI:90516"/>
        <dbReference type="ChEBI" id="CHEBI:90517"/>
        <dbReference type="EC" id="3.1.1.89"/>
    </reaction>
</comment>
<dbReference type="PANTHER" id="PTHR14189:SF0">
    <property type="entry name" value="PROTEIN PHOSPHATASE METHYLESTERASE 1"/>
    <property type="match status" value="1"/>
</dbReference>
<evidence type="ECO:0000256" key="5">
    <source>
        <dbReference type="ARBA" id="ARBA00049203"/>
    </source>
</evidence>
<dbReference type="InterPro" id="IPR000073">
    <property type="entry name" value="AB_hydrolase_1"/>
</dbReference>
<evidence type="ECO:0000256" key="3">
    <source>
        <dbReference type="ARBA" id="ARBA00022487"/>
    </source>
</evidence>
<dbReference type="Gene3D" id="3.40.50.1820">
    <property type="entry name" value="alpha/beta hydrolase"/>
    <property type="match status" value="1"/>
</dbReference>
<comment type="similarity">
    <text evidence="1 6">Belongs to the AB hydrolase superfamily.</text>
</comment>
<evidence type="ECO:0000256" key="7">
    <source>
        <dbReference type="SAM" id="MobiDB-lite"/>
    </source>
</evidence>
<name>A0ABR1EXT5_9ASCO</name>
<evidence type="ECO:0000313" key="9">
    <source>
        <dbReference type="EMBL" id="KAK7202420.1"/>
    </source>
</evidence>